<organism evidence="4">
    <name type="scientific">Gongylonema pulchrum</name>
    <dbReference type="NCBI Taxonomy" id="637853"/>
    <lineage>
        <taxon>Eukaryota</taxon>
        <taxon>Metazoa</taxon>
        <taxon>Ecdysozoa</taxon>
        <taxon>Nematoda</taxon>
        <taxon>Chromadorea</taxon>
        <taxon>Rhabditida</taxon>
        <taxon>Spirurina</taxon>
        <taxon>Spiruromorpha</taxon>
        <taxon>Spiruroidea</taxon>
        <taxon>Gongylonematidae</taxon>
        <taxon>Gongylonema</taxon>
    </lineage>
</organism>
<name>A0A183DE29_9BILA</name>
<evidence type="ECO:0000313" key="3">
    <source>
        <dbReference type="Proteomes" id="UP000271098"/>
    </source>
</evidence>
<dbReference type="AlphaFoldDB" id="A0A183DE29"/>
<reference evidence="2 3" key="2">
    <citation type="submission" date="2018-11" db="EMBL/GenBank/DDBJ databases">
        <authorList>
            <consortium name="Pathogen Informatics"/>
        </authorList>
    </citation>
    <scope>NUCLEOTIDE SEQUENCE [LARGE SCALE GENOMIC DNA]</scope>
</reference>
<gene>
    <name evidence="2" type="ORF">GPUH_LOCUS6971</name>
</gene>
<dbReference type="WBParaSite" id="GPUH_0000697901-mRNA-1">
    <property type="protein sequence ID" value="GPUH_0000697901-mRNA-1"/>
    <property type="gene ID" value="GPUH_0000697901"/>
</dbReference>
<feature type="compositionally biased region" description="Polar residues" evidence="1">
    <location>
        <begin position="115"/>
        <end position="124"/>
    </location>
</feature>
<evidence type="ECO:0000256" key="1">
    <source>
        <dbReference type="SAM" id="MobiDB-lite"/>
    </source>
</evidence>
<feature type="compositionally biased region" description="Low complexity" evidence="1">
    <location>
        <begin position="104"/>
        <end position="114"/>
    </location>
</feature>
<protein>
    <submittedName>
        <fullName evidence="4">Nucleoporin_N domain-containing protein</fullName>
    </submittedName>
</protein>
<accession>A0A183DE29</accession>
<keyword evidence="3" id="KW-1185">Reference proteome</keyword>
<dbReference type="Proteomes" id="UP000271098">
    <property type="component" value="Unassembled WGS sequence"/>
</dbReference>
<reference evidence="4" key="1">
    <citation type="submission" date="2016-06" db="UniProtKB">
        <authorList>
            <consortium name="WormBaseParasite"/>
        </authorList>
    </citation>
    <scope>IDENTIFICATION</scope>
</reference>
<feature type="region of interest" description="Disordered" evidence="1">
    <location>
        <begin position="102"/>
        <end position="124"/>
    </location>
</feature>
<dbReference type="OrthoDB" id="10018191at2759"/>
<evidence type="ECO:0000313" key="4">
    <source>
        <dbReference type="WBParaSite" id="GPUH_0000697901-mRNA-1"/>
    </source>
</evidence>
<evidence type="ECO:0000313" key="2">
    <source>
        <dbReference type="EMBL" id="VDK56755.1"/>
    </source>
</evidence>
<proteinExistence type="predicted"/>
<sequence>MIAGTNGVQNELKDQKATITFKGSISTSISTFGAQNVNSPGLSATMFQFSPLVEHFLQSITKSQQTNANLPLLVLDSSAKTPNATDTPDLFKVFQDDKDVATGQQQQQQQQQQQPTSQPSTSAYSTHQVLSDYTQVSVNGYSILCLVHTVFVARVSADHFLTCSLWRANRILISQGEPCGVLVISTGTQKFSRLNARRVTAIL</sequence>
<dbReference type="EMBL" id="UYRT01017270">
    <property type="protein sequence ID" value="VDK56755.1"/>
    <property type="molecule type" value="Genomic_DNA"/>
</dbReference>